<protein>
    <submittedName>
        <fullName evidence="2">Uncharacterized protein</fullName>
    </submittedName>
</protein>
<gene>
    <name evidence="2" type="ORF">F6J89_15980</name>
</gene>
<feature type="region of interest" description="Disordered" evidence="1">
    <location>
        <begin position="67"/>
        <end position="121"/>
    </location>
</feature>
<dbReference type="EMBL" id="JAAHFQ010000306">
    <property type="protein sequence ID" value="NER29086.1"/>
    <property type="molecule type" value="Genomic_DNA"/>
</dbReference>
<evidence type="ECO:0000313" key="2">
    <source>
        <dbReference type="EMBL" id="NER29086.1"/>
    </source>
</evidence>
<reference evidence="2" key="1">
    <citation type="submission" date="2019-11" db="EMBL/GenBank/DDBJ databases">
        <title>Genomic insights into an expanded diversity of filamentous marine cyanobacteria reveals the extraordinary biosynthetic potential of Moorea and Okeania.</title>
        <authorList>
            <person name="Ferreira Leao T."/>
            <person name="Wang M."/>
            <person name="Moss N."/>
            <person name="Da Silva R."/>
            <person name="Sanders J."/>
            <person name="Nurk S."/>
            <person name="Gurevich A."/>
            <person name="Humphrey G."/>
            <person name="Reher R."/>
            <person name="Zhu Q."/>
            <person name="Belda-Ferre P."/>
            <person name="Glukhov E."/>
            <person name="Rex R."/>
            <person name="Dorrestein P.C."/>
            <person name="Knight R."/>
            <person name="Pevzner P."/>
            <person name="Gerwick W.H."/>
            <person name="Gerwick L."/>
        </authorList>
    </citation>
    <scope>NUCLEOTIDE SEQUENCE</scope>
    <source>
        <strain evidence="2">SIO1C4</strain>
    </source>
</reference>
<feature type="compositionally biased region" description="Polar residues" evidence="1">
    <location>
        <begin position="88"/>
        <end position="98"/>
    </location>
</feature>
<accession>A0A6B3N5R2</accession>
<name>A0A6B3N5R2_9CYAN</name>
<dbReference type="AlphaFoldDB" id="A0A6B3N5R2"/>
<organism evidence="2">
    <name type="scientific">Symploca sp. SIO1C4</name>
    <dbReference type="NCBI Taxonomy" id="2607765"/>
    <lineage>
        <taxon>Bacteria</taxon>
        <taxon>Bacillati</taxon>
        <taxon>Cyanobacteriota</taxon>
        <taxon>Cyanophyceae</taxon>
        <taxon>Coleofasciculales</taxon>
        <taxon>Coleofasciculaceae</taxon>
        <taxon>Symploca</taxon>
    </lineage>
</organism>
<proteinExistence type="predicted"/>
<sequence>MPTVRYSDQHKELISLLRKGLAKRTGQNDVSAAAVVNQILVDYGAAIASEWLGSTLPVQPMLHDESALKHSVSPMHHRPPERPYTNKPHASSSDNTVASQKQQESISEQEQALLDAMASFQ</sequence>
<evidence type="ECO:0000256" key="1">
    <source>
        <dbReference type="SAM" id="MobiDB-lite"/>
    </source>
</evidence>
<comment type="caution">
    <text evidence="2">The sequence shown here is derived from an EMBL/GenBank/DDBJ whole genome shotgun (WGS) entry which is preliminary data.</text>
</comment>
<feature type="compositionally biased region" description="Low complexity" evidence="1">
    <location>
        <begin position="99"/>
        <end position="111"/>
    </location>
</feature>